<gene>
    <name evidence="4" type="ORF">BC351_33685</name>
</gene>
<organism evidence="4 5">
    <name type="scientific">Paenibacillus ferrarius</name>
    <dbReference type="NCBI Taxonomy" id="1469647"/>
    <lineage>
        <taxon>Bacteria</taxon>
        <taxon>Bacillati</taxon>
        <taxon>Bacillota</taxon>
        <taxon>Bacilli</taxon>
        <taxon>Bacillales</taxon>
        <taxon>Paenibacillaceae</taxon>
        <taxon>Paenibacillus</taxon>
    </lineage>
</organism>
<dbReference type="InterPro" id="IPR011234">
    <property type="entry name" value="Fumarylacetoacetase-like_C"/>
</dbReference>
<dbReference type="PANTHER" id="PTHR42796:SF4">
    <property type="entry name" value="FUMARYLACETOACETATE HYDROLASE DOMAIN-CONTAINING PROTEIN 2A"/>
    <property type="match status" value="1"/>
</dbReference>
<evidence type="ECO:0000259" key="3">
    <source>
        <dbReference type="Pfam" id="PF01557"/>
    </source>
</evidence>
<dbReference type="GO" id="GO:0016853">
    <property type="term" value="F:isomerase activity"/>
    <property type="evidence" value="ECO:0007669"/>
    <property type="project" value="UniProtKB-KW"/>
</dbReference>
<reference evidence="5" key="1">
    <citation type="submission" date="2016-07" db="EMBL/GenBank/DDBJ databases">
        <authorList>
            <person name="Florea S."/>
            <person name="Webb J.S."/>
            <person name="Jaromczyk J."/>
            <person name="Schardl C.L."/>
        </authorList>
    </citation>
    <scope>NUCLEOTIDE SEQUENCE [LARGE SCALE GENOMIC DNA]</scope>
    <source>
        <strain evidence="5">CY1</strain>
    </source>
</reference>
<dbReference type="InterPro" id="IPR051121">
    <property type="entry name" value="FAH"/>
</dbReference>
<dbReference type="InterPro" id="IPR036663">
    <property type="entry name" value="Fumarylacetoacetase_C_sf"/>
</dbReference>
<dbReference type="FunFam" id="3.90.850.10:FF:000002">
    <property type="entry name" value="2-hydroxyhepta-2,4-diene-1,7-dioate isomerase"/>
    <property type="match status" value="1"/>
</dbReference>
<proteinExistence type="inferred from homology"/>
<keyword evidence="4" id="KW-0413">Isomerase</keyword>
<dbReference type="OrthoDB" id="9805307at2"/>
<keyword evidence="5" id="KW-1185">Reference proteome</keyword>
<evidence type="ECO:0000313" key="4">
    <source>
        <dbReference type="EMBL" id="OPH52114.1"/>
    </source>
</evidence>
<dbReference type="GO" id="GO:0019752">
    <property type="term" value="P:carboxylic acid metabolic process"/>
    <property type="evidence" value="ECO:0007669"/>
    <property type="project" value="UniProtKB-ARBA"/>
</dbReference>
<comment type="caution">
    <text evidence="4">The sequence shown here is derived from an EMBL/GenBank/DDBJ whole genome shotgun (WGS) entry which is preliminary data.</text>
</comment>
<dbReference type="GO" id="GO:0046872">
    <property type="term" value="F:metal ion binding"/>
    <property type="evidence" value="ECO:0007669"/>
    <property type="project" value="UniProtKB-KW"/>
</dbReference>
<dbReference type="RefSeq" id="WP_079416600.1">
    <property type="nucleotide sequence ID" value="NZ_MBTG01000027.1"/>
</dbReference>
<evidence type="ECO:0000256" key="2">
    <source>
        <dbReference type="ARBA" id="ARBA00022723"/>
    </source>
</evidence>
<dbReference type="SUPFAM" id="SSF56529">
    <property type="entry name" value="FAH"/>
    <property type="match status" value="1"/>
</dbReference>
<accession>A0A1V4HFK6</accession>
<dbReference type="STRING" id="1469647.BC351_33685"/>
<name>A0A1V4HFK6_9BACL</name>
<dbReference type="EMBL" id="MBTG01000027">
    <property type="protein sequence ID" value="OPH52114.1"/>
    <property type="molecule type" value="Genomic_DNA"/>
</dbReference>
<protein>
    <submittedName>
        <fullName evidence="4">5-carboxymethyl-2-hydroxymuconate isomerase</fullName>
    </submittedName>
</protein>
<dbReference type="PANTHER" id="PTHR42796">
    <property type="entry name" value="FUMARYLACETOACETATE HYDROLASE DOMAIN-CONTAINING PROTEIN 2A-RELATED"/>
    <property type="match status" value="1"/>
</dbReference>
<dbReference type="AlphaFoldDB" id="A0A1V4HFK6"/>
<dbReference type="Pfam" id="PF01557">
    <property type="entry name" value="FAA_hydrolase"/>
    <property type="match status" value="1"/>
</dbReference>
<evidence type="ECO:0000256" key="1">
    <source>
        <dbReference type="ARBA" id="ARBA00010211"/>
    </source>
</evidence>
<sequence>MKLLTFRSNDELNLGVQTEFGVLNVVQAVKQLSPNYIVPTTVHEAIQGGSSATDALLQLVEQALASDNRASLLLSETDLNYGPCVTEPSKIICVGLNYRKHAEETNAAIPQTPILFNKFSNTLTGHGHDIALPRVSKEVDYEAELVIVIGKQAKYVAKEQALEHVYGYCCVNDLSARDLQMRTSQWLLGKSCDGFSPLGPYLVTADEIGNPNDLTISTTVNGKVRQNSNTSDMIFHCDEIVSYISQHMTLYPGDIILTGTPEGVVLGDPVDQRVYLQDGDVVTITIEKLGSLTNRLVSE</sequence>
<feature type="domain" description="Fumarylacetoacetase-like C-terminal" evidence="3">
    <location>
        <begin position="90"/>
        <end position="297"/>
    </location>
</feature>
<keyword evidence="2" id="KW-0479">Metal-binding</keyword>
<dbReference type="Gene3D" id="3.90.850.10">
    <property type="entry name" value="Fumarylacetoacetase-like, C-terminal domain"/>
    <property type="match status" value="1"/>
</dbReference>
<dbReference type="Proteomes" id="UP000190626">
    <property type="component" value="Unassembled WGS sequence"/>
</dbReference>
<evidence type="ECO:0000313" key="5">
    <source>
        <dbReference type="Proteomes" id="UP000190626"/>
    </source>
</evidence>
<comment type="similarity">
    <text evidence="1">Belongs to the FAH family.</text>
</comment>